<evidence type="ECO:0000256" key="1">
    <source>
        <dbReference type="SAM" id="MobiDB-lite"/>
    </source>
</evidence>
<dbReference type="PANTHER" id="PTHR33513:SF4">
    <property type="entry name" value="GB|AAF04428.1"/>
    <property type="match status" value="1"/>
</dbReference>
<sequence>MNGGGYKMKSMEMMQGKESNESNVKFQMPLHYPKYTKAEYESMPEKVLDRLLSEYGLPVTGDVAEKRKLAVTSFLWPHCSHLTSYADK</sequence>
<proteinExistence type="predicted"/>
<evidence type="ECO:0000313" key="3">
    <source>
        <dbReference type="Proteomes" id="UP001515500"/>
    </source>
</evidence>
<evidence type="ECO:0000313" key="4">
    <source>
        <dbReference type="RefSeq" id="XP_039116555.1"/>
    </source>
</evidence>
<name>A0AB40ANG9_DIOCR</name>
<accession>A0AB40ANG9</accession>
<dbReference type="RefSeq" id="XP_039116555.1">
    <property type="nucleotide sequence ID" value="XM_039260621.1"/>
</dbReference>
<protein>
    <submittedName>
        <fullName evidence="4">Uncharacterized protein LOC120251968</fullName>
    </submittedName>
</protein>
<evidence type="ECO:0000259" key="2">
    <source>
        <dbReference type="Pfam" id="PF24847"/>
    </source>
</evidence>
<feature type="region of interest" description="Disordered" evidence="1">
    <location>
        <begin position="1"/>
        <end position="20"/>
    </location>
</feature>
<keyword evidence="3" id="KW-1185">Reference proteome</keyword>
<dbReference type="Proteomes" id="UP001515500">
    <property type="component" value="Chromosome 20"/>
</dbReference>
<dbReference type="GeneID" id="120251968"/>
<organism evidence="3 4">
    <name type="scientific">Dioscorea cayennensis subsp. rotundata</name>
    <name type="common">White Guinea yam</name>
    <name type="synonym">Dioscorea rotundata</name>
    <dbReference type="NCBI Taxonomy" id="55577"/>
    <lineage>
        <taxon>Eukaryota</taxon>
        <taxon>Viridiplantae</taxon>
        <taxon>Streptophyta</taxon>
        <taxon>Embryophyta</taxon>
        <taxon>Tracheophyta</taxon>
        <taxon>Spermatophyta</taxon>
        <taxon>Magnoliopsida</taxon>
        <taxon>Liliopsida</taxon>
        <taxon>Dioscoreales</taxon>
        <taxon>Dioscoreaceae</taxon>
        <taxon>Dioscorea</taxon>
    </lineage>
</organism>
<dbReference type="InterPro" id="IPR056139">
    <property type="entry name" value="DUF7722"/>
</dbReference>
<dbReference type="PANTHER" id="PTHR33513">
    <property type="entry name" value="OS06G0523300 PROTEIN"/>
    <property type="match status" value="1"/>
</dbReference>
<dbReference type="Pfam" id="PF24847">
    <property type="entry name" value="DUF7722"/>
    <property type="match status" value="1"/>
</dbReference>
<dbReference type="AlphaFoldDB" id="A0AB40ANG9"/>
<gene>
    <name evidence="4" type="primary">LOC120251968</name>
</gene>
<feature type="domain" description="DUF7722" evidence="2">
    <location>
        <begin position="32"/>
        <end position="77"/>
    </location>
</feature>
<reference evidence="4" key="1">
    <citation type="submission" date="2025-08" db="UniProtKB">
        <authorList>
            <consortium name="RefSeq"/>
        </authorList>
    </citation>
    <scope>IDENTIFICATION</scope>
</reference>